<evidence type="ECO:0008006" key="17">
    <source>
        <dbReference type="Google" id="ProtNLM"/>
    </source>
</evidence>
<dbReference type="PIRSF" id="PIRSF000310">
    <property type="entry name" value="NiFe_hyd_ssu"/>
    <property type="match status" value="1"/>
</dbReference>
<evidence type="ECO:0000256" key="6">
    <source>
        <dbReference type="ARBA" id="ARBA00022723"/>
    </source>
</evidence>
<feature type="binding site" evidence="11">
    <location>
        <position position="231"/>
    </location>
    <ligand>
        <name>[4Fe-4S] cluster</name>
        <dbReference type="ChEBI" id="CHEBI:49883"/>
        <label>2</label>
    </ligand>
</feature>
<dbReference type="Pfam" id="PF01058">
    <property type="entry name" value="Oxidored_q6"/>
    <property type="match status" value="1"/>
</dbReference>
<dbReference type="Gene3D" id="3.40.50.700">
    <property type="entry name" value="NADH:ubiquinone oxidoreductase-like, 20kDa subunit"/>
    <property type="match status" value="1"/>
</dbReference>
<keyword evidence="9 11" id="KW-0408">Iron</keyword>
<accession>A0A941IWB4</accession>
<feature type="binding site" evidence="11">
    <location>
        <position position="251"/>
    </location>
    <ligand>
        <name>[4Fe-4S] cluster</name>
        <dbReference type="ChEBI" id="CHEBI:49883"/>
        <label>2</label>
    </ligand>
</feature>
<dbReference type="GO" id="GO:0008901">
    <property type="term" value="F:ferredoxin hydrogenase activity"/>
    <property type="evidence" value="ECO:0007669"/>
    <property type="project" value="InterPro"/>
</dbReference>
<keyword evidence="7" id="KW-0732">Signal</keyword>
<feature type="binding site" evidence="11">
    <location>
        <position position="285"/>
    </location>
    <ligand>
        <name>[3Fe-4S] cluster</name>
        <dbReference type="ChEBI" id="CHEBI:21137"/>
    </ligand>
</feature>
<dbReference type="GO" id="GO:0016020">
    <property type="term" value="C:membrane"/>
    <property type="evidence" value="ECO:0007669"/>
    <property type="project" value="TreeGrafter"/>
</dbReference>
<dbReference type="EMBL" id="JAGSOG010000353">
    <property type="protein sequence ID" value="MBR7838946.1"/>
    <property type="molecule type" value="Genomic_DNA"/>
</dbReference>
<feature type="domain" description="NADH:ubiquinone oxidoreductase-like 20kDa subunit" evidence="13">
    <location>
        <begin position="31"/>
        <end position="198"/>
    </location>
</feature>
<dbReference type="GO" id="GO:0009375">
    <property type="term" value="C:ferredoxin hydrogenase complex"/>
    <property type="evidence" value="ECO:0007669"/>
    <property type="project" value="InterPro"/>
</dbReference>
<evidence type="ECO:0000259" key="13">
    <source>
        <dbReference type="Pfam" id="PF01058"/>
    </source>
</evidence>
<dbReference type="InterPro" id="IPR037148">
    <property type="entry name" value="NiFe-Hase_small_C_sf"/>
</dbReference>
<evidence type="ECO:0000256" key="7">
    <source>
        <dbReference type="ARBA" id="ARBA00022729"/>
    </source>
</evidence>
<name>A0A941IWB4_9ACTN</name>
<dbReference type="GO" id="GO:0046872">
    <property type="term" value="F:metal ion binding"/>
    <property type="evidence" value="ECO:0007669"/>
    <property type="project" value="UniProtKB-KW"/>
</dbReference>
<gene>
    <name evidence="15" type="ORF">KDL01_37105</name>
</gene>
<feature type="binding site" evidence="11">
    <location>
        <position position="186"/>
    </location>
    <ligand>
        <name>[4Fe-4S] cluster</name>
        <dbReference type="ChEBI" id="CHEBI:49883"/>
        <label>1</label>
    </ligand>
</feature>
<dbReference type="GO" id="GO:0051539">
    <property type="term" value="F:4 iron, 4 sulfur cluster binding"/>
    <property type="evidence" value="ECO:0007669"/>
    <property type="project" value="UniProtKB-KW"/>
</dbReference>
<keyword evidence="10 11" id="KW-0411">Iron-sulfur</keyword>
<dbReference type="GO" id="GO:0009055">
    <property type="term" value="F:electron transfer activity"/>
    <property type="evidence" value="ECO:0007669"/>
    <property type="project" value="TreeGrafter"/>
</dbReference>
<evidence type="ECO:0000256" key="2">
    <source>
        <dbReference type="ARBA" id="ARBA00004196"/>
    </source>
</evidence>
<proteinExistence type="inferred from homology"/>
<organism evidence="15 16">
    <name type="scientific">Actinospica durhamensis</name>
    <dbReference type="NCBI Taxonomy" id="1508375"/>
    <lineage>
        <taxon>Bacteria</taxon>
        <taxon>Bacillati</taxon>
        <taxon>Actinomycetota</taxon>
        <taxon>Actinomycetes</taxon>
        <taxon>Catenulisporales</taxon>
        <taxon>Actinospicaceae</taxon>
        <taxon>Actinospica</taxon>
    </lineage>
</organism>
<evidence type="ECO:0000256" key="12">
    <source>
        <dbReference type="SAM" id="MobiDB-lite"/>
    </source>
</evidence>
<dbReference type="PANTHER" id="PTHR30013">
    <property type="entry name" value="NIFE / NIFESE HYDROGENASE SMALL SUBUNIT FAMILY MEMBER"/>
    <property type="match status" value="1"/>
</dbReference>
<comment type="similarity">
    <text evidence="3">Belongs to the [NiFe]/[NiFeSe] hydrogenase small subunit family.</text>
</comment>
<dbReference type="InterPro" id="IPR037024">
    <property type="entry name" value="NiFe_Hase_small_N_sf"/>
</dbReference>
<dbReference type="SUPFAM" id="SSF56770">
    <property type="entry name" value="HydA/Nqo6-like"/>
    <property type="match status" value="1"/>
</dbReference>
<reference evidence="15" key="1">
    <citation type="submission" date="2021-04" db="EMBL/GenBank/DDBJ databases">
        <title>Genome based classification of Actinospica acidithermotolerans sp. nov., an actinobacterium isolated from an Indonesian hot spring.</title>
        <authorList>
            <person name="Kusuma A.B."/>
            <person name="Putra K.E."/>
            <person name="Nafisah S."/>
            <person name="Loh J."/>
            <person name="Nouioui I."/>
            <person name="Goodfellow M."/>
        </authorList>
    </citation>
    <scope>NUCLEOTIDE SEQUENCE</scope>
    <source>
        <strain evidence="15">CSCA 57</strain>
    </source>
</reference>
<evidence type="ECO:0000313" key="16">
    <source>
        <dbReference type="Proteomes" id="UP000675781"/>
    </source>
</evidence>
<comment type="caution">
    <text evidence="15">The sequence shown here is derived from an EMBL/GenBank/DDBJ whole genome shotgun (WGS) entry which is preliminary data.</text>
</comment>
<evidence type="ECO:0000256" key="1">
    <source>
        <dbReference type="ARBA" id="ARBA00001966"/>
    </source>
</evidence>
<dbReference type="RefSeq" id="WP_212533394.1">
    <property type="nucleotide sequence ID" value="NZ_JAGSOG010000353.1"/>
</dbReference>
<dbReference type="PANTHER" id="PTHR30013:SF5">
    <property type="entry name" value="HYDROGENASE SMALL SUBUNIT"/>
    <property type="match status" value="1"/>
</dbReference>
<feature type="domain" description="Cytochrome-c3 hydrogenase C-terminal" evidence="14">
    <location>
        <begin position="223"/>
        <end position="300"/>
    </location>
</feature>
<evidence type="ECO:0000256" key="8">
    <source>
        <dbReference type="ARBA" id="ARBA00023002"/>
    </source>
</evidence>
<dbReference type="PRINTS" id="PR00614">
    <property type="entry name" value="NIHGNASESMLL"/>
</dbReference>
<dbReference type="Pfam" id="PF14720">
    <property type="entry name" value="NiFe_hyd_SSU_C"/>
    <property type="match status" value="1"/>
</dbReference>
<dbReference type="AlphaFoldDB" id="A0A941IWB4"/>
<keyword evidence="16" id="KW-1185">Reference proteome</keyword>
<dbReference type="InterPro" id="IPR006137">
    <property type="entry name" value="NADH_UbQ_OxRdtase-like_20kDa"/>
</dbReference>
<comment type="subunit">
    <text evidence="4">Heterodimer of a large and a small subunit.</text>
</comment>
<evidence type="ECO:0000256" key="4">
    <source>
        <dbReference type="ARBA" id="ARBA00011771"/>
    </source>
</evidence>
<dbReference type="Proteomes" id="UP000675781">
    <property type="component" value="Unassembled WGS sequence"/>
</dbReference>
<feature type="binding site" evidence="11">
    <location>
        <position position="145"/>
    </location>
    <ligand>
        <name>[4Fe-4S] cluster</name>
        <dbReference type="ChEBI" id="CHEBI:49883"/>
        <label>1</label>
    </ligand>
</feature>
<dbReference type="InterPro" id="IPR001821">
    <property type="entry name" value="NiFe_hydrogenase_ssu"/>
</dbReference>
<evidence type="ECO:0000256" key="11">
    <source>
        <dbReference type="PIRSR" id="PIRSR000310-1"/>
    </source>
</evidence>
<evidence type="ECO:0000256" key="3">
    <source>
        <dbReference type="ARBA" id="ARBA00006605"/>
    </source>
</evidence>
<dbReference type="GO" id="GO:0009061">
    <property type="term" value="P:anaerobic respiration"/>
    <property type="evidence" value="ECO:0007669"/>
    <property type="project" value="TreeGrafter"/>
</dbReference>
<sequence length="375" mass="40683">MTATEASQRRKPRQRGVEEVHVLWISEGMSCDGDTVSITASSQPAIEDIISGLIPGLPKVHLHNKVLDPSLGGEPYLAPFRAAARGELGPFILVIEGSIPNEQINGDGYWTSFGNDEQTGEPLTINWWIDRLAPKAWAVVTAGTCAAYGGIHAMAGNPTGSMGLADYLGWDFRSAGSLPIINVPGCPVQPENFMETLLWALYHAAGSAPPPPLDAQLRPQWIFGRTVHEGCDRAGYYEQGDFGKDYNSPKCLVKTGCWGPVVNCNVPKRGWMNGIGGCPNVGGICIGCTMPGFPDKFMPFMDQPPGGSLSSAVVRPYGAFIRRMRGITNRTVNAEPKWRHNHDALTSGYDPRWRPRPAHQTGPTRPAEPHSKETT</sequence>
<feature type="binding site" evidence="11">
    <location>
        <position position="257"/>
    </location>
    <ligand>
        <name>[4Fe-4S] cluster</name>
        <dbReference type="ChEBI" id="CHEBI:49883"/>
        <label>2</label>
    </ligand>
</feature>
<feature type="binding site" evidence="11">
    <location>
        <position position="288"/>
    </location>
    <ligand>
        <name>[3Fe-4S] cluster</name>
        <dbReference type="ChEBI" id="CHEBI:21137"/>
    </ligand>
</feature>
<dbReference type="InterPro" id="IPR027394">
    <property type="entry name" value="Cytochrome-c3_hydrogenase_C"/>
</dbReference>
<evidence type="ECO:0000256" key="10">
    <source>
        <dbReference type="ARBA" id="ARBA00023014"/>
    </source>
</evidence>
<dbReference type="GO" id="GO:0051538">
    <property type="term" value="F:3 iron, 4 sulfur cluster binding"/>
    <property type="evidence" value="ECO:0007669"/>
    <property type="project" value="UniProtKB-KW"/>
</dbReference>
<evidence type="ECO:0000259" key="14">
    <source>
        <dbReference type="Pfam" id="PF14720"/>
    </source>
</evidence>
<keyword evidence="11" id="KW-0003">3Fe-4S</keyword>
<evidence type="ECO:0000313" key="15">
    <source>
        <dbReference type="EMBL" id="MBR7838946.1"/>
    </source>
</evidence>
<dbReference type="GO" id="GO:0030313">
    <property type="term" value="C:cell envelope"/>
    <property type="evidence" value="ECO:0007669"/>
    <property type="project" value="UniProtKB-SubCell"/>
</dbReference>
<keyword evidence="8" id="KW-0560">Oxidoreductase</keyword>
<keyword evidence="6 11" id="KW-0479">Metal-binding</keyword>
<protein>
    <recommendedName>
        <fullName evidence="17">Hydrogenase expression protein HypE</fullName>
    </recommendedName>
</protein>
<feature type="binding site" evidence="11">
    <location>
        <position position="31"/>
    </location>
    <ligand>
        <name>[4Fe-4S] cluster</name>
        <dbReference type="ChEBI" id="CHEBI:49883"/>
        <label>1</label>
    </ligand>
</feature>
<dbReference type="Gene3D" id="4.10.480.10">
    <property type="entry name" value="Cytochrome-c3 hydrogenase, C-terminal domain"/>
    <property type="match status" value="1"/>
</dbReference>
<comment type="cofactor">
    <cofactor evidence="1">
        <name>[4Fe-4S] cluster</name>
        <dbReference type="ChEBI" id="CHEBI:49883"/>
    </cofactor>
</comment>
<evidence type="ECO:0000256" key="9">
    <source>
        <dbReference type="ARBA" id="ARBA00023004"/>
    </source>
</evidence>
<evidence type="ECO:0000256" key="5">
    <source>
        <dbReference type="ARBA" id="ARBA00022485"/>
    </source>
</evidence>
<feature type="binding site" evidence="11">
    <location>
        <position position="228"/>
    </location>
    <ligand>
        <name>[4Fe-4S] cluster</name>
        <dbReference type="ChEBI" id="CHEBI:49883"/>
        <label>2</label>
    </ligand>
</feature>
<dbReference type="GO" id="GO:0044569">
    <property type="term" value="C:[Ni-Fe] hydrogenase complex"/>
    <property type="evidence" value="ECO:0007669"/>
    <property type="project" value="TreeGrafter"/>
</dbReference>
<comment type="subcellular location">
    <subcellularLocation>
        <location evidence="2">Cell envelope</location>
    </subcellularLocation>
</comment>
<feature type="region of interest" description="Disordered" evidence="12">
    <location>
        <begin position="333"/>
        <end position="375"/>
    </location>
</feature>
<keyword evidence="5 11" id="KW-0004">4Fe-4S</keyword>